<dbReference type="Proteomes" id="UP000266915">
    <property type="component" value="Unassembled WGS sequence"/>
</dbReference>
<dbReference type="RefSeq" id="WP_085514163.1">
    <property type="nucleotide sequence ID" value="NZ_FXAP01000007.1"/>
</dbReference>
<reference evidence="1 2" key="1">
    <citation type="submission" date="2018-11" db="EMBL/GenBank/DDBJ databases">
        <title>Sequencing the genomes of 1000 actinobacteria strains.</title>
        <authorList>
            <person name="Klenk H.-P."/>
        </authorList>
    </citation>
    <scope>NUCLEOTIDE SEQUENCE [LARGE SCALE GENOMIC DNA]</scope>
    <source>
        <strain evidence="1 2">DSM 14012</strain>
    </source>
</reference>
<evidence type="ECO:0000313" key="2">
    <source>
        <dbReference type="Proteomes" id="UP000266915"/>
    </source>
</evidence>
<dbReference type="AlphaFoldDB" id="A0A3N2BLK4"/>
<accession>A0A3N2BLK4</accession>
<organism evidence="1 2">
    <name type="scientific">Plantibacter flavus</name>
    <dbReference type="NCBI Taxonomy" id="150123"/>
    <lineage>
        <taxon>Bacteria</taxon>
        <taxon>Bacillati</taxon>
        <taxon>Actinomycetota</taxon>
        <taxon>Actinomycetes</taxon>
        <taxon>Micrococcales</taxon>
        <taxon>Microbacteriaceae</taxon>
        <taxon>Plantibacter</taxon>
    </lineage>
</organism>
<comment type="caution">
    <text evidence="1">The sequence shown here is derived from an EMBL/GenBank/DDBJ whole genome shotgun (WGS) entry which is preliminary data.</text>
</comment>
<gene>
    <name evidence="1" type="ORF">EDD42_4005</name>
</gene>
<proteinExistence type="predicted"/>
<sequence length="117" mass="13038">MPTVDVPTSATHPWRIVHQEGYDVLGYPSFPPYATEDDAREAIDVARAQGNPIDGAFEPRWRPELDQNDHVGLAHMFIEEADQAENVTAEIALLLRAQIEATFALRDQIAGYRPDPA</sequence>
<evidence type="ECO:0000313" key="1">
    <source>
        <dbReference type="EMBL" id="ROR76052.1"/>
    </source>
</evidence>
<protein>
    <submittedName>
        <fullName evidence="1">Uncharacterized protein</fullName>
    </submittedName>
</protein>
<name>A0A3N2BLK4_9MICO</name>
<keyword evidence="2" id="KW-1185">Reference proteome</keyword>
<dbReference type="EMBL" id="RKHL01000002">
    <property type="protein sequence ID" value="ROR76052.1"/>
    <property type="molecule type" value="Genomic_DNA"/>
</dbReference>